<reference evidence="2 3" key="1">
    <citation type="submission" date="2018-11" db="EMBL/GenBank/DDBJ databases">
        <authorList>
            <consortium name="Pathogen Informatics"/>
        </authorList>
    </citation>
    <scope>NUCLEOTIDE SEQUENCE [LARGE SCALE GENOMIC DNA]</scope>
    <source>
        <strain>Denwood</strain>
        <strain evidence="3">Zambia</strain>
    </source>
</reference>
<sequence>MLLHICNAMKADVGCNKVQLIYRMTLRLPGEFVDPSSSPLNLDPQFYMGVLTNNMHSVKRVSTRPQSTDVPSNSNYD</sequence>
<keyword evidence="3" id="KW-1185">Reference proteome</keyword>
<proteinExistence type="predicted"/>
<name>A0A183NVY7_9TREM</name>
<accession>A0A183NVY7</accession>
<dbReference type="AlphaFoldDB" id="A0A183NVY7"/>
<gene>
    <name evidence="2" type="ORF">SMTD_LOCUS6273</name>
</gene>
<feature type="compositionally biased region" description="Polar residues" evidence="1">
    <location>
        <begin position="63"/>
        <end position="77"/>
    </location>
</feature>
<dbReference type="EMBL" id="UZAL01027493">
    <property type="protein sequence ID" value="VDP33025.1"/>
    <property type="molecule type" value="Genomic_DNA"/>
</dbReference>
<evidence type="ECO:0000313" key="2">
    <source>
        <dbReference type="EMBL" id="VDP33025.1"/>
    </source>
</evidence>
<evidence type="ECO:0000313" key="3">
    <source>
        <dbReference type="Proteomes" id="UP000269396"/>
    </source>
</evidence>
<evidence type="ECO:0000256" key="1">
    <source>
        <dbReference type="SAM" id="MobiDB-lite"/>
    </source>
</evidence>
<dbReference type="STRING" id="31246.A0A183NVY7"/>
<feature type="region of interest" description="Disordered" evidence="1">
    <location>
        <begin position="58"/>
        <end position="77"/>
    </location>
</feature>
<protein>
    <submittedName>
        <fullName evidence="2">Uncharacterized protein</fullName>
    </submittedName>
</protein>
<organism evidence="2 3">
    <name type="scientific">Schistosoma mattheei</name>
    <dbReference type="NCBI Taxonomy" id="31246"/>
    <lineage>
        <taxon>Eukaryota</taxon>
        <taxon>Metazoa</taxon>
        <taxon>Spiralia</taxon>
        <taxon>Lophotrochozoa</taxon>
        <taxon>Platyhelminthes</taxon>
        <taxon>Trematoda</taxon>
        <taxon>Digenea</taxon>
        <taxon>Strigeidida</taxon>
        <taxon>Schistosomatoidea</taxon>
        <taxon>Schistosomatidae</taxon>
        <taxon>Schistosoma</taxon>
    </lineage>
</organism>
<dbReference type="Proteomes" id="UP000269396">
    <property type="component" value="Unassembled WGS sequence"/>
</dbReference>